<keyword evidence="7" id="KW-1185">Reference proteome</keyword>
<dbReference type="Gene3D" id="1.10.10.10">
    <property type="entry name" value="Winged helix-like DNA-binding domain superfamily/Winged helix DNA-binding domain"/>
    <property type="match status" value="1"/>
</dbReference>
<dbReference type="InterPro" id="IPR005471">
    <property type="entry name" value="Tscrpt_reg_IclR_N"/>
</dbReference>
<evidence type="ECO:0000313" key="7">
    <source>
        <dbReference type="Proteomes" id="UP000285575"/>
    </source>
</evidence>
<protein>
    <submittedName>
        <fullName evidence="6">IclR family transcriptional regulator</fullName>
    </submittedName>
</protein>
<comment type="caution">
    <text evidence="6">The sequence shown here is derived from an EMBL/GenBank/DDBJ whole genome shotgun (WGS) entry which is preliminary data.</text>
</comment>
<dbReference type="InterPro" id="IPR036390">
    <property type="entry name" value="WH_DNA-bd_sf"/>
</dbReference>
<dbReference type="Pfam" id="PF01614">
    <property type="entry name" value="IclR_C"/>
    <property type="match status" value="1"/>
</dbReference>
<dbReference type="Proteomes" id="UP000285575">
    <property type="component" value="Unassembled WGS sequence"/>
</dbReference>
<dbReference type="SUPFAM" id="SSF55781">
    <property type="entry name" value="GAF domain-like"/>
    <property type="match status" value="1"/>
</dbReference>
<evidence type="ECO:0000256" key="3">
    <source>
        <dbReference type="ARBA" id="ARBA00023163"/>
    </source>
</evidence>
<keyword evidence="1" id="KW-0805">Transcription regulation</keyword>
<feature type="domain" description="IclR-ED" evidence="5">
    <location>
        <begin position="81"/>
        <end position="263"/>
    </location>
</feature>
<dbReference type="SMART" id="SM00346">
    <property type="entry name" value="HTH_ICLR"/>
    <property type="match status" value="1"/>
</dbReference>
<dbReference type="GO" id="GO:0003677">
    <property type="term" value="F:DNA binding"/>
    <property type="evidence" value="ECO:0007669"/>
    <property type="project" value="UniProtKB-KW"/>
</dbReference>
<dbReference type="EMBL" id="SACR01000002">
    <property type="protein sequence ID" value="RVU47577.1"/>
    <property type="molecule type" value="Genomic_DNA"/>
</dbReference>
<dbReference type="SUPFAM" id="SSF46785">
    <property type="entry name" value="Winged helix' DNA-binding domain"/>
    <property type="match status" value="1"/>
</dbReference>
<gene>
    <name evidence="6" type="ORF">EOE66_07535</name>
</gene>
<organism evidence="6 7">
    <name type="scientific">Rubrivivax rivuli</name>
    <dbReference type="NCBI Taxonomy" id="1862385"/>
    <lineage>
        <taxon>Bacteria</taxon>
        <taxon>Pseudomonadati</taxon>
        <taxon>Pseudomonadota</taxon>
        <taxon>Betaproteobacteria</taxon>
        <taxon>Burkholderiales</taxon>
        <taxon>Sphaerotilaceae</taxon>
        <taxon>Rubrivivax</taxon>
    </lineage>
</organism>
<evidence type="ECO:0000256" key="1">
    <source>
        <dbReference type="ARBA" id="ARBA00023015"/>
    </source>
</evidence>
<keyword evidence="2" id="KW-0238">DNA-binding</keyword>
<dbReference type="AlphaFoldDB" id="A0A437RLB9"/>
<keyword evidence="3" id="KW-0804">Transcription</keyword>
<dbReference type="PROSITE" id="PS51078">
    <property type="entry name" value="ICLR_ED"/>
    <property type="match status" value="1"/>
</dbReference>
<dbReference type="PROSITE" id="PS51077">
    <property type="entry name" value="HTH_ICLR"/>
    <property type="match status" value="1"/>
</dbReference>
<dbReference type="InterPro" id="IPR036388">
    <property type="entry name" value="WH-like_DNA-bd_sf"/>
</dbReference>
<proteinExistence type="predicted"/>
<reference evidence="6 7" key="1">
    <citation type="submission" date="2019-01" db="EMBL/GenBank/DDBJ databases">
        <authorList>
            <person name="Chen W.-M."/>
        </authorList>
    </citation>
    <scope>NUCLEOTIDE SEQUENCE [LARGE SCALE GENOMIC DNA]</scope>
    <source>
        <strain evidence="6 7">KYPY4</strain>
    </source>
</reference>
<evidence type="ECO:0000259" key="4">
    <source>
        <dbReference type="PROSITE" id="PS51077"/>
    </source>
</evidence>
<name>A0A437RLB9_9BURK</name>
<evidence type="ECO:0000259" key="5">
    <source>
        <dbReference type="PROSITE" id="PS51078"/>
    </source>
</evidence>
<dbReference type="InterPro" id="IPR050707">
    <property type="entry name" value="HTH_MetabolicPath_Reg"/>
</dbReference>
<dbReference type="GO" id="GO:0045892">
    <property type="term" value="P:negative regulation of DNA-templated transcription"/>
    <property type="evidence" value="ECO:0007669"/>
    <property type="project" value="TreeGrafter"/>
</dbReference>
<dbReference type="OrthoDB" id="8524622at2"/>
<sequence length="268" mass="27526">MPRPARAEPPATPAAQRGIQSIEVGGALLRALAHHGRPLPLKELAANAGMAPAKAHPYLVSFGKLGLVAQDASGRYGLGPLAMQLGLISLQQLDPLALATPLIEELAAECGHTMAVAVWGDRGATIVRVAQPPTAVFVGMRHGTVMSLRATASGRLFAALMPPAVVQPVLRDEHKASGRGGAALDAELRAALQAVREEGISRVQDVYLPGISALAAPVFDGGGALVLSLTAIGPTAVFDSRPGSALVQRVRAAAQGLSTRLGWRSAPA</sequence>
<dbReference type="InterPro" id="IPR014757">
    <property type="entry name" value="Tscrpt_reg_IclR_C"/>
</dbReference>
<dbReference type="PANTHER" id="PTHR30136:SF8">
    <property type="entry name" value="TRANSCRIPTIONAL REGULATORY PROTEIN"/>
    <property type="match status" value="1"/>
</dbReference>
<dbReference type="InterPro" id="IPR029016">
    <property type="entry name" value="GAF-like_dom_sf"/>
</dbReference>
<evidence type="ECO:0000313" key="6">
    <source>
        <dbReference type="EMBL" id="RVU47577.1"/>
    </source>
</evidence>
<dbReference type="Pfam" id="PF09339">
    <property type="entry name" value="HTH_IclR"/>
    <property type="match status" value="1"/>
</dbReference>
<dbReference type="Gene3D" id="3.30.450.40">
    <property type="match status" value="1"/>
</dbReference>
<dbReference type="GO" id="GO:0003700">
    <property type="term" value="F:DNA-binding transcription factor activity"/>
    <property type="evidence" value="ECO:0007669"/>
    <property type="project" value="TreeGrafter"/>
</dbReference>
<accession>A0A437RLB9</accession>
<feature type="domain" description="HTH iclR-type" evidence="4">
    <location>
        <begin position="19"/>
        <end position="80"/>
    </location>
</feature>
<dbReference type="RefSeq" id="WP_128228038.1">
    <property type="nucleotide sequence ID" value="NZ_SACR01000002.1"/>
</dbReference>
<dbReference type="PANTHER" id="PTHR30136">
    <property type="entry name" value="HELIX-TURN-HELIX TRANSCRIPTIONAL REGULATOR, ICLR FAMILY"/>
    <property type="match status" value="1"/>
</dbReference>
<evidence type="ECO:0000256" key="2">
    <source>
        <dbReference type="ARBA" id="ARBA00023125"/>
    </source>
</evidence>